<dbReference type="Pfam" id="PF00893">
    <property type="entry name" value="Multi_Drug_Res"/>
    <property type="match status" value="1"/>
</dbReference>
<evidence type="ECO:0000313" key="10">
    <source>
        <dbReference type="EMBL" id="OAZ75285.1"/>
    </source>
</evidence>
<dbReference type="PANTHER" id="PTHR30561:SF1">
    <property type="entry name" value="MULTIDRUG TRANSPORTER EMRE"/>
    <property type="match status" value="1"/>
</dbReference>
<evidence type="ECO:0000256" key="2">
    <source>
        <dbReference type="ARBA" id="ARBA00022448"/>
    </source>
</evidence>
<dbReference type="Proteomes" id="UP000093796">
    <property type="component" value="Unassembled WGS sequence"/>
</dbReference>
<dbReference type="GO" id="GO:0005886">
    <property type="term" value="C:plasma membrane"/>
    <property type="evidence" value="ECO:0007669"/>
    <property type="project" value="UniProtKB-SubCell"/>
</dbReference>
<comment type="subcellular location">
    <subcellularLocation>
        <location evidence="1 8">Cell membrane</location>
        <topology evidence="1 8">Multi-pass membrane protein</topology>
    </subcellularLocation>
</comment>
<evidence type="ECO:0000256" key="6">
    <source>
        <dbReference type="ARBA" id="ARBA00023136"/>
    </source>
</evidence>
<feature type="transmembrane region" description="Helical" evidence="9">
    <location>
        <begin position="58"/>
        <end position="79"/>
    </location>
</feature>
<dbReference type="SUPFAM" id="SSF103481">
    <property type="entry name" value="Multidrug resistance efflux transporter EmrE"/>
    <property type="match status" value="1"/>
</dbReference>
<dbReference type="InterPro" id="IPR037185">
    <property type="entry name" value="EmrE-like"/>
</dbReference>
<keyword evidence="2" id="KW-0813">Transport</keyword>
<comment type="similarity">
    <text evidence="7 8">Belongs to the drug/metabolite transporter (DMT) superfamily. Small multidrug resistance (SMR) (TC 2.A.7.1) family.</text>
</comment>
<dbReference type="OrthoDB" id="7225443at2"/>
<dbReference type="GO" id="GO:0015297">
    <property type="term" value="F:antiporter activity"/>
    <property type="evidence" value="ECO:0007669"/>
    <property type="project" value="TreeGrafter"/>
</dbReference>
<organism evidence="10 11">
    <name type="scientific">Acetobacter pasteurianus</name>
    <name type="common">Acetobacter turbidans</name>
    <dbReference type="NCBI Taxonomy" id="438"/>
    <lineage>
        <taxon>Bacteria</taxon>
        <taxon>Pseudomonadati</taxon>
        <taxon>Pseudomonadota</taxon>
        <taxon>Alphaproteobacteria</taxon>
        <taxon>Acetobacterales</taxon>
        <taxon>Acetobacteraceae</taxon>
        <taxon>Acetobacter</taxon>
    </lineage>
</organism>
<dbReference type="GeneID" id="60374774"/>
<evidence type="ECO:0000256" key="1">
    <source>
        <dbReference type="ARBA" id="ARBA00004651"/>
    </source>
</evidence>
<comment type="caution">
    <text evidence="10">The sequence shown here is derived from an EMBL/GenBank/DDBJ whole genome shotgun (WGS) entry which is preliminary data.</text>
</comment>
<evidence type="ECO:0000256" key="9">
    <source>
        <dbReference type="SAM" id="Phobius"/>
    </source>
</evidence>
<evidence type="ECO:0000256" key="5">
    <source>
        <dbReference type="ARBA" id="ARBA00022989"/>
    </source>
</evidence>
<dbReference type="OMA" id="GQAMKGM"/>
<keyword evidence="3" id="KW-1003">Cell membrane</keyword>
<reference evidence="10 11" key="1">
    <citation type="submission" date="2016-05" db="EMBL/GenBank/DDBJ databases">
        <title>Genome sequencing of Acetobacter pasteurianus strain SRCM100623.</title>
        <authorList>
            <person name="Song Y.R."/>
        </authorList>
    </citation>
    <scope>NUCLEOTIDE SEQUENCE [LARGE SCALE GENOMIC DNA]</scope>
    <source>
        <strain evidence="10 11">SRCM100623</strain>
    </source>
</reference>
<name>A0A1A0DJX5_ACEPA</name>
<dbReference type="Gene3D" id="1.10.3730.20">
    <property type="match status" value="1"/>
</dbReference>
<dbReference type="GO" id="GO:0015220">
    <property type="term" value="F:choline transmembrane transporter activity"/>
    <property type="evidence" value="ECO:0007669"/>
    <property type="project" value="TreeGrafter"/>
</dbReference>
<keyword evidence="4 8" id="KW-0812">Transmembrane</keyword>
<dbReference type="GO" id="GO:0031460">
    <property type="term" value="P:glycine betaine transport"/>
    <property type="evidence" value="ECO:0007669"/>
    <property type="project" value="TreeGrafter"/>
</dbReference>
<feature type="transmembrane region" description="Helical" evidence="9">
    <location>
        <begin position="85"/>
        <end position="103"/>
    </location>
</feature>
<dbReference type="InterPro" id="IPR000390">
    <property type="entry name" value="Small_drug/metabolite_transptr"/>
</dbReference>
<evidence type="ECO:0000256" key="4">
    <source>
        <dbReference type="ARBA" id="ARBA00022692"/>
    </source>
</evidence>
<dbReference type="EMBL" id="LYUD01000038">
    <property type="protein sequence ID" value="OAZ75285.1"/>
    <property type="molecule type" value="Genomic_DNA"/>
</dbReference>
<feature type="transmembrane region" description="Helical" evidence="9">
    <location>
        <begin position="30"/>
        <end position="51"/>
    </location>
</feature>
<dbReference type="AlphaFoldDB" id="A0A1A0DJX5"/>
<proteinExistence type="inferred from homology"/>
<accession>A0A1A0DJX5</accession>
<dbReference type="RefSeq" id="WP_003624509.1">
    <property type="nucleotide sequence ID" value="NZ_CP039846.2"/>
</dbReference>
<evidence type="ECO:0000256" key="3">
    <source>
        <dbReference type="ARBA" id="ARBA00022475"/>
    </source>
</evidence>
<sequence length="109" mass="12020">MKGFLYIFFTVISEVVGTAALKETQNFTKPLPICVMSIGYVLSFLFLSLALKITPMSVVYSVSSGLGIVFSCLISRFYFNQSLDYSQILGIVLIFFGVLLSNGTNIHNT</sequence>
<gene>
    <name evidence="10" type="ORF">SRCM100623_00408</name>
</gene>
<evidence type="ECO:0000313" key="11">
    <source>
        <dbReference type="Proteomes" id="UP000093796"/>
    </source>
</evidence>
<keyword evidence="5 9" id="KW-1133">Transmembrane helix</keyword>
<evidence type="ECO:0000256" key="8">
    <source>
        <dbReference type="RuleBase" id="RU003942"/>
    </source>
</evidence>
<dbReference type="PATRIC" id="fig|438.15.peg.461"/>
<dbReference type="InterPro" id="IPR045324">
    <property type="entry name" value="Small_multidrug_res"/>
</dbReference>
<dbReference type="GO" id="GO:0015199">
    <property type="term" value="F:amino-acid betaine transmembrane transporter activity"/>
    <property type="evidence" value="ECO:0007669"/>
    <property type="project" value="TreeGrafter"/>
</dbReference>
<keyword evidence="6 9" id="KW-0472">Membrane</keyword>
<evidence type="ECO:0000256" key="7">
    <source>
        <dbReference type="ARBA" id="ARBA00038032"/>
    </source>
</evidence>
<dbReference type="PANTHER" id="PTHR30561">
    <property type="entry name" value="SMR FAMILY PROTON-DEPENDENT DRUG EFFLUX TRANSPORTER SUGE"/>
    <property type="match status" value="1"/>
</dbReference>
<protein>
    <submittedName>
        <fullName evidence="10">Quaternary ammonium compound-resistance protein QacG</fullName>
    </submittedName>
</protein>